<sequence>MEKKIYVIRHCEAEGQPSESSLTKRGYKQAIELAKFFSNIKIDRIITSPFVRAIQSIEPLVENTKIEMQIESRLSERILSVKDLPDWLEKLKATFSNMDLKFEGGESSKEATCRIVSVIHDVLSSENKHTIIVTHGNLMSLLLNDINQDFGFEQWKNLSNPDVFLLHFINNKISSERVWSSL</sequence>
<evidence type="ECO:0000313" key="2">
    <source>
        <dbReference type="Proteomes" id="UP001223586"/>
    </source>
</evidence>
<dbReference type="InterPro" id="IPR013078">
    <property type="entry name" value="His_Pase_superF_clade-1"/>
</dbReference>
<keyword evidence="1" id="KW-0413">Isomerase</keyword>
<dbReference type="EC" id="5.4.2.11" evidence="1"/>
<accession>A0ABT9WP93</accession>
<dbReference type="Pfam" id="PF00300">
    <property type="entry name" value="His_Phos_1"/>
    <property type="match status" value="1"/>
</dbReference>
<protein>
    <submittedName>
        <fullName evidence="1">2,3-bisphosphoglycerate-dependent phosphoglycerate mutase</fullName>
        <ecNumber evidence="1">5.4.2.11</ecNumber>
    </submittedName>
</protein>
<dbReference type="InterPro" id="IPR029033">
    <property type="entry name" value="His_PPase_superfam"/>
</dbReference>
<organism evidence="1 2">
    <name type="scientific">Bacillus chungangensis</name>
    <dbReference type="NCBI Taxonomy" id="587633"/>
    <lineage>
        <taxon>Bacteria</taxon>
        <taxon>Bacillati</taxon>
        <taxon>Bacillota</taxon>
        <taxon>Bacilli</taxon>
        <taxon>Bacillales</taxon>
        <taxon>Bacillaceae</taxon>
        <taxon>Bacillus</taxon>
    </lineage>
</organism>
<dbReference type="Proteomes" id="UP001223586">
    <property type="component" value="Unassembled WGS sequence"/>
</dbReference>
<gene>
    <name evidence="1" type="ORF">J2S08_000940</name>
</gene>
<comment type="caution">
    <text evidence="1">The sequence shown here is derived from an EMBL/GenBank/DDBJ whole genome shotgun (WGS) entry which is preliminary data.</text>
</comment>
<reference evidence="1 2" key="1">
    <citation type="submission" date="2023-07" db="EMBL/GenBank/DDBJ databases">
        <title>Genomic Encyclopedia of Type Strains, Phase IV (KMG-IV): sequencing the most valuable type-strain genomes for metagenomic binning, comparative biology and taxonomic classification.</title>
        <authorList>
            <person name="Goeker M."/>
        </authorList>
    </citation>
    <scope>NUCLEOTIDE SEQUENCE [LARGE SCALE GENOMIC DNA]</scope>
    <source>
        <strain evidence="1 2">DSM 23837</strain>
    </source>
</reference>
<dbReference type="RefSeq" id="WP_307227122.1">
    <property type="nucleotide sequence ID" value="NZ_JAUSTT010000004.1"/>
</dbReference>
<dbReference type="PANTHER" id="PTHR48100:SF1">
    <property type="entry name" value="HISTIDINE PHOSPHATASE FAMILY PROTEIN-RELATED"/>
    <property type="match status" value="1"/>
</dbReference>
<dbReference type="EMBL" id="JAUSTT010000004">
    <property type="protein sequence ID" value="MDQ0175106.1"/>
    <property type="molecule type" value="Genomic_DNA"/>
</dbReference>
<dbReference type="SUPFAM" id="SSF53254">
    <property type="entry name" value="Phosphoglycerate mutase-like"/>
    <property type="match status" value="1"/>
</dbReference>
<dbReference type="InterPro" id="IPR050275">
    <property type="entry name" value="PGM_Phosphatase"/>
</dbReference>
<dbReference type="SMART" id="SM00855">
    <property type="entry name" value="PGAM"/>
    <property type="match status" value="1"/>
</dbReference>
<dbReference type="GO" id="GO:0004619">
    <property type="term" value="F:phosphoglycerate mutase activity"/>
    <property type="evidence" value="ECO:0007669"/>
    <property type="project" value="UniProtKB-EC"/>
</dbReference>
<name>A0ABT9WP93_9BACI</name>
<dbReference type="Gene3D" id="3.40.50.1240">
    <property type="entry name" value="Phosphoglycerate mutase-like"/>
    <property type="match status" value="1"/>
</dbReference>
<proteinExistence type="predicted"/>
<keyword evidence="2" id="KW-1185">Reference proteome</keyword>
<dbReference type="PANTHER" id="PTHR48100">
    <property type="entry name" value="BROAD-SPECIFICITY PHOSPHATASE YOR283W-RELATED"/>
    <property type="match status" value="1"/>
</dbReference>
<dbReference type="CDD" id="cd07067">
    <property type="entry name" value="HP_PGM_like"/>
    <property type="match status" value="1"/>
</dbReference>
<evidence type="ECO:0000313" key="1">
    <source>
        <dbReference type="EMBL" id="MDQ0175106.1"/>
    </source>
</evidence>